<dbReference type="EMBL" id="FNRV01000001">
    <property type="protein sequence ID" value="SED10267.1"/>
    <property type="molecule type" value="Genomic_DNA"/>
</dbReference>
<gene>
    <name evidence="1" type="ORF">SAMN05216205_4222</name>
</gene>
<name>A0ABY0Y7Y1_9PSED</name>
<sequence length="229" mass="25974">MSDSFFSPHKMMALKKIRAGFAVEVLLDERLQKLGVNSFKTYLNTLDDLISKNVISSKTLFEETLGWVESEQLPNYVQVLNEIFSRRFSFEAKDRVKALDMPGFERIVIDIVNALTSAPSINLSKRSIKPLDVETVHAALKYQIPEVDIDSVYVTSFIVELGVQKVIQSRSLVEDLYAHLQDDEIPFYSGEGMGVYSVAYSAEERHLHPQLTATDIRDLVIEIVPDFLI</sequence>
<proteinExistence type="predicted"/>
<evidence type="ECO:0000313" key="2">
    <source>
        <dbReference type="Proteomes" id="UP000199665"/>
    </source>
</evidence>
<accession>A0ABY0Y7Y1</accession>
<protein>
    <submittedName>
        <fullName evidence="1">Uncharacterized protein</fullName>
    </submittedName>
</protein>
<reference evidence="1 2" key="1">
    <citation type="submission" date="2016-10" db="EMBL/GenBank/DDBJ databases">
        <authorList>
            <person name="Varghese N."/>
            <person name="Submissions S."/>
        </authorList>
    </citation>
    <scope>NUCLEOTIDE SEQUENCE [LARGE SCALE GENOMIC DNA]</scope>
    <source>
        <strain evidence="1 2">DSM 18327</strain>
    </source>
</reference>
<organism evidence="1 2">
    <name type="scientific">Pseudomonas mohnii</name>
    <dbReference type="NCBI Taxonomy" id="395600"/>
    <lineage>
        <taxon>Bacteria</taxon>
        <taxon>Pseudomonadati</taxon>
        <taxon>Pseudomonadota</taxon>
        <taxon>Gammaproteobacteria</taxon>
        <taxon>Pseudomonadales</taxon>
        <taxon>Pseudomonadaceae</taxon>
        <taxon>Pseudomonas</taxon>
    </lineage>
</organism>
<evidence type="ECO:0000313" key="1">
    <source>
        <dbReference type="EMBL" id="SED10267.1"/>
    </source>
</evidence>
<comment type="caution">
    <text evidence="1">The sequence shown here is derived from an EMBL/GenBank/DDBJ whole genome shotgun (WGS) entry which is preliminary data.</text>
</comment>
<dbReference type="Proteomes" id="UP000199665">
    <property type="component" value="Unassembled WGS sequence"/>
</dbReference>
<dbReference type="RefSeq" id="WP_047537849.1">
    <property type="nucleotide sequence ID" value="NZ_FNRV01000001.1"/>
</dbReference>
<keyword evidence="2" id="KW-1185">Reference proteome</keyword>